<name>A0A2N9JCL6_9ACTN</name>
<gene>
    <name evidence="3" type="ORF">MPLG2_0825</name>
</gene>
<evidence type="ECO:0000313" key="3">
    <source>
        <dbReference type="EMBL" id="SPD85861.1"/>
    </source>
</evidence>
<dbReference type="Pfam" id="PF07811">
    <property type="entry name" value="TadE"/>
    <property type="match status" value="1"/>
</dbReference>
<feature type="transmembrane region" description="Helical" evidence="1">
    <location>
        <begin position="12"/>
        <end position="33"/>
    </location>
</feature>
<dbReference type="InterPro" id="IPR012495">
    <property type="entry name" value="TadE-like_dom"/>
</dbReference>
<keyword evidence="1" id="KW-0812">Transmembrane</keyword>
<keyword evidence="1" id="KW-0472">Membrane</keyword>
<keyword evidence="4" id="KW-1185">Reference proteome</keyword>
<organism evidence="3 4">
    <name type="scientific">Micropruina glycogenica</name>
    <dbReference type="NCBI Taxonomy" id="75385"/>
    <lineage>
        <taxon>Bacteria</taxon>
        <taxon>Bacillati</taxon>
        <taxon>Actinomycetota</taxon>
        <taxon>Actinomycetes</taxon>
        <taxon>Propionibacteriales</taxon>
        <taxon>Nocardioidaceae</taxon>
        <taxon>Micropruina</taxon>
    </lineage>
</organism>
<dbReference type="RefSeq" id="WP_105184995.1">
    <property type="nucleotide sequence ID" value="NZ_BAAAGO010000041.1"/>
</dbReference>
<sequence>MNRHLADDRGSIPVETVILVPAIAMFLLVLILAGRIALARTAVESAAADAARSASIARTPSEARSAAARTAASSLVNQQVPCRRTSVAVDTSGFNIPVGAPASVSVTVACDVDVSGLAGLPGGLPNYRAEYSMTSPLDTFRGRR</sequence>
<dbReference type="OrthoDB" id="4869119at2"/>
<dbReference type="AlphaFoldDB" id="A0A2N9JCL6"/>
<evidence type="ECO:0000313" key="4">
    <source>
        <dbReference type="Proteomes" id="UP000238164"/>
    </source>
</evidence>
<protein>
    <submittedName>
        <fullName evidence="3">TadE-like protein</fullName>
    </submittedName>
</protein>
<dbReference type="Proteomes" id="UP000238164">
    <property type="component" value="Chromosome 1"/>
</dbReference>
<dbReference type="KEGG" id="mgg:MPLG2_0825"/>
<evidence type="ECO:0000256" key="1">
    <source>
        <dbReference type="SAM" id="Phobius"/>
    </source>
</evidence>
<feature type="domain" description="TadE-like" evidence="2">
    <location>
        <begin position="11"/>
        <end position="52"/>
    </location>
</feature>
<proteinExistence type="predicted"/>
<keyword evidence="1" id="KW-1133">Transmembrane helix</keyword>
<dbReference type="EMBL" id="LT985188">
    <property type="protein sequence ID" value="SPD85861.1"/>
    <property type="molecule type" value="Genomic_DNA"/>
</dbReference>
<evidence type="ECO:0000259" key="2">
    <source>
        <dbReference type="Pfam" id="PF07811"/>
    </source>
</evidence>
<reference evidence="3 4" key="1">
    <citation type="submission" date="2018-02" db="EMBL/GenBank/DDBJ databases">
        <authorList>
            <person name="Cohen D.B."/>
            <person name="Kent A.D."/>
        </authorList>
    </citation>
    <scope>NUCLEOTIDE SEQUENCE [LARGE SCALE GENOMIC DNA]</scope>
    <source>
        <strain evidence="3">1</strain>
    </source>
</reference>
<accession>A0A2N9JCL6</accession>